<feature type="domain" description="CBS" evidence="11">
    <location>
        <begin position="219"/>
        <end position="280"/>
    </location>
</feature>
<dbReference type="OrthoDB" id="9798188at2"/>
<dbReference type="InterPro" id="IPR046342">
    <property type="entry name" value="CBS_dom_sf"/>
</dbReference>
<accession>F4KPM0</accession>
<dbReference type="PROSITE" id="PS51846">
    <property type="entry name" value="CNNM"/>
    <property type="match status" value="1"/>
</dbReference>
<dbReference type="Pfam" id="PF03471">
    <property type="entry name" value="CorC_HlyC"/>
    <property type="match status" value="1"/>
</dbReference>
<dbReference type="HOGENOM" id="CLU_015237_4_0_10"/>
<evidence type="ECO:0000256" key="2">
    <source>
        <dbReference type="ARBA" id="ARBA00022475"/>
    </source>
</evidence>
<evidence type="ECO:0000259" key="11">
    <source>
        <dbReference type="PROSITE" id="PS51371"/>
    </source>
</evidence>
<evidence type="ECO:0000256" key="6">
    <source>
        <dbReference type="ARBA" id="ARBA00023122"/>
    </source>
</evidence>
<dbReference type="SUPFAM" id="SSF54631">
    <property type="entry name" value="CBS-domain pair"/>
    <property type="match status" value="1"/>
</dbReference>
<dbReference type="Pfam" id="PF00571">
    <property type="entry name" value="CBS"/>
    <property type="match status" value="2"/>
</dbReference>
<dbReference type="PANTHER" id="PTHR43099">
    <property type="entry name" value="UPF0053 PROTEIN YRKA"/>
    <property type="match status" value="1"/>
</dbReference>
<dbReference type="SMART" id="SM01091">
    <property type="entry name" value="CorC_HlyC"/>
    <property type="match status" value="1"/>
</dbReference>
<dbReference type="InterPro" id="IPR044751">
    <property type="entry name" value="Ion_transp-like_CBS"/>
</dbReference>
<keyword evidence="14" id="KW-1185">Reference proteome</keyword>
<dbReference type="InterPro" id="IPR002550">
    <property type="entry name" value="CNNM"/>
</dbReference>
<dbReference type="InterPro" id="IPR005170">
    <property type="entry name" value="Transptr-assoc_dom"/>
</dbReference>
<reference key="2">
    <citation type="submission" date="2011-04" db="EMBL/GenBank/DDBJ databases">
        <title>Complete sequence of chromosome of Haliscomenobacter hydrossis DSM 1100.</title>
        <authorList>
            <consortium name="US DOE Joint Genome Institute (JGI-PGF)"/>
            <person name="Lucas S."/>
            <person name="Han J."/>
            <person name="Lapidus A."/>
            <person name="Bruce D."/>
            <person name="Goodwin L."/>
            <person name="Pitluck S."/>
            <person name="Peters L."/>
            <person name="Kyrpides N."/>
            <person name="Mavromatis K."/>
            <person name="Ivanova N."/>
            <person name="Ovchinnikova G."/>
            <person name="Pagani I."/>
            <person name="Daligault H."/>
            <person name="Detter J.C."/>
            <person name="Han C."/>
            <person name="Land M."/>
            <person name="Hauser L."/>
            <person name="Markowitz V."/>
            <person name="Cheng J.-F."/>
            <person name="Hugenholtz P."/>
            <person name="Woyke T."/>
            <person name="Wu D."/>
            <person name="Verbarg S."/>
            <person name="Frueling A."/>
            <person name="Brambilla E."/>
            <person name="Klenk H.-P."/>
            <person name="Eisen J.A."/>
        </authorList>
    </citation>
    <scope>NUCLEOTIDE SEQUENCE</scope>
    <source>
        <strain>DSM 1100</strain>
    </source>
</reference>
<evidence type="ECO:0000256" key="4">
    <source>
        <dbReference type="ARBA" id="ARBA00022737"/>
    </source>
</evidence>
<evidence type="ECO:0000256" key="1">
    <source>
        <dbReference type="ARBA" id="ARBA00004651"/>
    </source>
</evidence>
<reference evidence="13 14" key="1">
    <citation type="journal article" date="2011" name="Stand. Genomic Sci.">
        <title>Complete genome sequence of Haliscomenobacter hydrossis type strain (O).</title>
        <authorList>
            <consortium name="US DOE Joint Genome Institute (JGI-PGF)"/>
            <person name="Daligault H."/>
            <person name="Lapidus A."/>
            <person name="Zeytun A."/>
            <person name="Nolan M."/>
            <person name="Lucas S."/>
            <person name="Del Rio T.G."/>
            <person name="Tice H."/>
            <person name="Cheng J.F."/>
            <person name="Tapia R."/>
            <person name="Han C."/>
            <person name="Goodwin L."/>
            <person name="Pitluck S."/>
            <person name="Liolios K."/>
            <person name="Pagani I."/>
            <person name="Ivanova N."/>
            <person name="Huntemann M."/>
            <person name="Mavromatis K."/>
            <person name="Mikhailova N."/>
            <person name="Pati A."/>
            <person name="Chen A."/>
            <person name="Palaniappan K."/>
            <person name="Land M."/>
            <person name="Hauser L."/>
            <person name="Brambilla E.M."/>
            <person name="Rohde M."/>
            <person name="Verbarg S."/>
            <person name="Goker M."/>
            <person name="Bristow J."/>
            <person name="Eisen J.A."/>
            <person name="Markowitz V."/>
            <person name="Hugenholtz P."/>
            <person name="Kyrpides N.C."/>
            <person name="Klenk H.P."/>
            <person name="Woyke T."/>
        </authorList>
    </citation>
    <scope>NUCLEOTIDE SEQUENCE [LARGE SCALE GENOMIC DNA]</scope>
    <source>
        <strain evidence="14">ATCC 27775 / DSM 1100 / LMG 10767 / O</strain>
    </source>
</reference>
<evidence type="ECO:0000259" key="12">
    <source>
        <dbReference type="PROSITE" id="PS51846"/>
    </source>
</evidence>
<evidence type="ECO:0000256" key="8">
    <source>
        <dbReference type="PROSITE-ProRule" id="PRU00703"/>
    </source>
</evidence>
<keyword evidence="2" id="KW-1003">Cell membrane</keyword>
<feature type="domain" description="CNNM transmembrane" evidence="12">
    <location>
        <begin position="1"/>
        <end position="200"/>
    </location>
</feature>
<keyword evidence="3 9" id="KW-0812">Transmembrane</keyword>
<dbReference type="CDD" id="cd04590">
    <property type="entry name" value="CBS_pair_CorC_HlyC_assoc"/>
    <property type="match status" value="1"/>
</dbReference>
<dbReference type="InterPro" id="IPR016169">
    <property type="entry name" value="FAD-bd_PCMH_sub2"/>
</dbReference>
<dbReference type="Gene3D" id="3.30.465.10">
    <property type="match status" value="1"/>
</dbReference>
<sequence>MGPDILLTVLLVFLNGFFVAAEFAIVKVRISQIQVKASESFAGRIAEGVVNNLDGYLAATQLGITLASLGLGWVGEDVMTKLILGAMEGMNIHLDEALAHRIALPIAFAVITVMHIVFGELAPKSLAIRYPTSTTLYTSLPLRAFYFVFRPFIYILNGFANFILKSIGIQPVPHAEIHSEDELKLIIAESAEGGAIRASERELIQNVFDFDDRTVRQVLKPRNQISAINVAMPIDDAIDYAIQEGYSRYPVYEENMDNILGFILTKDLLATLRGNRQGTLRSMTRELLFISSSKKISQVLRQFQEQKNQMAIVVNEFGGIVGLLTLEDIIEELVGDIQDETDTEMPIVEKISDSVFRVHAQHPVDEINAFLPFPLQESESYITLAGLIMEQSDELPEEGQELIIHPYQVRIVDMIQNSPSIIELLLLDVPSRDKDE</sequence>
<keyword evidence="6 8" id="KW-0129">CBS domain</keyword>
<gene>
    <name evidence="13" type="ordered locus">Halhy_3095</name>
</gene>
<comment type="subcellular location">
    <subcellularLocation>
        <location evidence="1">Cell membrane</location>
        <topology evidence="1">Multi-pass membrane protein</topology>
    </subcellularLocation>
</comment>
<evidence type="ECO:0000256" key="7">
    <source>
        <dbReference type="ARBA" id="ARBA00023136"/>
    </source>
</evidence>
<proteinExistence type="predicted"/>
<organism evidence="13 14">
    <name type="scientific">Haliscomenobacter hydrossis (strain ATCC 27775 / DSM 1100 / LMG 10767 / O)</name>
    <dbReference type="NCBI Taxonomy" id="760192"/>
    <lineage>
        <taxon>Bacteria</taxon>
        <taxon>Pseudomonadati</taxon>
        <taxon>Bacteroidota</taxon>
        <taxon>Saprospiria</taxon>
        <taxon>Saprospirales</taxon>
        <taxon>Haliscomenobacteraceae</taxon>
        <taxon>Haliscomenobacter</taxon>
    </lineage>
</organism>
<keyword evidence="5 9" id="KW-1133">Transmembrane helix</keyword>
<evidence type="ECO:0000256" key="3">
    <source>
        <dbReference type="ARBA" id="ARBA00022692"/>
    </source>
</evidence>
<evidence type="ECO:0000256" key="5">
    <source>
        <dbReference type="ARBA" id="ARBA00022989"/>
    </source>
</evidence>
<dbReference type="InterPro" id="IPR036318">
    <property type="entry name" value="FAD-bd_PCMH-like_sf"/>
</dbReference>
<name>F4KPM0_HALH1</name>
<evidence type="ECO:0008006" key="15">
    <source>
        <dbReference type="Google" id="ProtNLM"/>
    </source>
</evidence>
<dbReference type="GO" id="GO:0005886">
    <property type="term" value="C:plasma membrane"/>
    <property type="evidence" value="ECO:0007669"/>
    <property type="project" value="UniProtKB-SubCell"/>
</dbReference>
<dbReference type="RefSeq" id="WP_013765501.1">
    <property type="nucleotide sequence ID" value="NC_015510.1"/>
</dbReference>
<evidence type="ECO:0000256" key="10">
    <source>
        <dbReference type="SAM" id="Phobius"/>
    </source>
</evidence>
<dbReference type="PANTHER" id="PTHR43099:SF5">
    <property type="entry name" value="HLYC_CORC FAMILY TRANSPORTER"/>
    <property type="match status" value="1"/>
</dbReference>
<dbReference type="Pfam" id="PF01595">
    <property type="entry name" value="CNNM"/>
    <property type="match status" value="1"/>
</dbReference>
<dbReference type="AlphaFoldDB" id="F4KPM0"/>
<feature type="transmembrane region" description="Helical" evidence="10">
    <location>
        <begin position="6"/>
        <end position="26"/>
    </location>
</feature>
<dbReference type="eggNOG" id="COG1253">
    <property type="taxonomic scope" value="Bacteria"/>
</dbReference>
<dbReference type="InterPro" id="IPR000644">
    <property type="entry name" value="CBS_dom"/>
</dbReference>
<evidence type="ECO:0000256" key="9">
    <source>
        <dbReference type="PROSITE-ProRule" id="PRU01193"/>
    </source>
</evidence>
<dbReference type="FunFam" id="3.10.580.10:FF:000002">
    <property type="entry name" value="Magnesium/cobalt efflux protein CorC"/>
    <property type="match status" value="1"/>
</dbReference>
<dbReference type="SUPFAM" id="SSF56176">
    <property type="entry name" value="FAD-binding/transporter-associated domain-like"/>
    <property type="match status" value="1"/>
</dbReference>
<keyword evidence="7 9" id="KW-0472">Membrane</keyword>
<feature type="domain" description="CBS" evidence="11">
    <location>
        <begin position="283"/>
        <end position="340"/>
    </location>
</feature>
<evidence type="ECO:0000313" key="14">
    <source>
        <dbReference type="Proteomes" id="UP000008461"/>
    </source>
</evidence>
<dbReference type="Proteomes" id="UP000008461">
    <property type="component" value="Chromosome"/>
</dbReference>
<dbReference type="PROSITE" id="PS51371">
    <property type="entry name" value="CBS"/>
    <property type="match status" value="2"/>
</dbReference>
<dbReference type="STRING" id="760192.Halhy_3095"/>
<dbReference type="KEGG" id="hhy:Halhy_3095"/>
<dbReference type="EMBL" id="CP002691">
    <property type="protein sequence ID" value="AEE50958.1"/>
    <property type="molecule type" value="Genomic_DNA"/>
</dbReference>
<keyword evidence="4" id="KW-0677">Repeat</keyword>
<protein>
    <recommendedName>
        <fullName evidence="15">CBS domain containing protein</fullName>
    </recommendedName>
</protein>
<dbReference type="Gene3D" id="3.10.580.10">
    <property type="entry name" value="CBS-domain"/>
    <property type="match status" value="1"/>
</dbReference>
<dbReference type="GO" id="GO:0050660">
    <property type="term" value="F:flavin adenine dinucleotide binding"/>
    <property type="evidence" value="ECO:0007669"/>
    <property type="project" value="InterPro"/>
</dbReference>
<feature type="transmembrane region" description="Helical" evidence="10">
    <location>
        <begin position="102"/>
        <end position="122"/>
    </location>
</feature>
<evidence type="ECO:0000313" key="13">
    <source>
        <dbReference type="EMBL" id="AEE50958.1"/>
    </source>
</evidence>
<dbReference type="InterPro" id="IPR051676">
    <property type="entry name" value="UPF0053_domain"/>
</dbReference>